<evidence type="ECO:0000313" key="4">
    <source>
        <dbReference type="Proteomes" id="UP000189796"/>
    </source>
</evidence>
<feature type="domain" description="HTH marR-type" evidence="2">
    <location>
        <begin position="42"/>
        <end position="178"/>
    </location>
</feature>
<proteinExistence type="predicted"/>
<evidence type="ECO:0000259" key="2">
    <source>
        <dbReference type="PROSITE" id="PS50995"/>
    </source>
</evidence>
<dbReference type="EMBL" id="LT670817">
    <property type="protein sequence ID" value="SHH18545.1"/>
    <property type="molecule type" value="Genomic_DNA"/>
</dbReference>
<dbReference type="PROSITE" id="PS50995">
    <property type="entry name" value="HTH_MARR_2"/>
    <property type="match status" value="1"/>
</dbReference>
<feature type="region of interest" description="Disordered" evidence="1">
    <location>
        <begin position="182"/>
        <end position="208"/>
    </location>
</feature>
<dbReference type="GO" id="GO:0003700">
    <property type="term" value="F:DNA-binding transcription factor activity"/>
    <property type="evidence" value="ECO:0007669"/>
    <property type="project" value="InterPro"/>
</dbReference>
<dbReference type="InterPro" id="IPR039422">
    <property type="entry name" value="MarR/SlyA-like"/>
</dbReference>
<dbReference type="AlphaFoldDB" id="A0A1M5QWN9"/>
<dbReference type="Pfam" id="PF12802">
    <property type="entry name" value="MarR_2"/>
    <property type="match status" value="1"/>
</dbReference>
<dbReference type="GO" id="GO:0006950">
    <property type="term" value="P:response to stress"/>
    <property type="evidence" value="ECO:0007669"/>
    <property type="project" value="TreeGrafter"/>
</dbReference>
<dbReference type="SUPFAM" id="SSF46785">
    <property type="entry name" value="Winged helix' DNA-binding domain"/>
    <property type="match status" value="1"/>
</dbReference>
<organism evidence="3 4">
    <name type="scientific">Bradyrhizobium erythrophlei</name>
    <dbReference type="NCBI Taxonomy" id="1437360"/>
    <lineage>
        <taxon>Bacteria</taxon>
        <taxon>Pseudomonadati</taxon>
        <taxon>Pseudomonadota</taxon>
        <taxon>Alphaproteobacteria</taxon>
        <taxon>Hyphomicrobiales</taxon>
        <taxon>Nitrobacteraceae</taxon>
        <taxon>Bradyrhizobium</taxon>
    </lineage>
</organism>
<accession>A0A1M5QWN9</accession>
<dbReference type="Proteomes" id="UP000189796">
    <property type="component" value="Chromosome I"/>
</dbReference>
<reference evidence="3 4" key="1">
    <citation type="submission" date="2016-11" db="EMBL/GenBank/DDBJ databases">
        <authorList>
            <person name="Jaros S."/>
            <person name="Januszkiewicz K."/>
            <person name="Wedrychowicz H."/>
        </authorList>
    </citation>
    <scope>NUCLEOTIDE SEQUENCE [LARGE SCALE GENOMIC DNA]</scope>
    <source>
        <strain evidence="3 4">GAS138</strain>
    </source>
</reference>
<dbReference type="PANTHER" id="PTHR33164:SF95">
    <property type="entry name" value="TRANSCRIPTIONAL REGULATOR"/>
    <property type="match status" value="1"/>
</dbReference>
<dbReference type="InterPro" id="IPR036388">
    <property type="entry name" value="WH-like_DNA-bd_sf"/>
</dbReference>
<evidence type="ECO:0000313" key="3">
    <source>
        <dbReference type="EMBL" id="SHH18545.1"/>
    </source>
</evidence>
<keyword evidence="3" id="KW-0238">DNA-binding</keyword>
<name>A0A1M5QWN9_9BRAD</name>
<dbReference type="PANTHER" id="PTHR33164">
    <property type="entry name" value="TRANSCRIPTIONAL REGULATOR, MARR FAMILY"/>
    <property type="match status" value="1"/>
</dbReference>
<sequence length="208" mass="23325">MRGTLIFSREVEGLVSSFYRYAMNEIEELAQAAADEADRHGQLPLWSRVGYLIRRLHQIHSAIFVEECREFGITPVQYGLLTALHYFPGSDQVSLGREVGIDRTNVADVLERLAERGLVRRERSVHDKRSKIAFLTPAGEAVLEQGRAGMMRAQERILAPLASPFRPAFLAVLTQLIDGNSQSVPSESGFDVERRPRKKPHEKAGSGR</sequence>
<evidence type="ECO:0000256" key="1">
    <source>
        <dbReference type="SAM" id="MobiDB-lite"/>
    </source>
</evidence>
<dbReference type="InterPro" id="IPR036390">
    <property type="entry name" value="WH_DNA-bd_sf"/>
</dbReference>
<gene>
    <name evidence="3" type="ORF">SAMN05443248_3988</name>
</gene>
<dbReference type="Gene3D" id="1.10.10.10">
    <property type="entry name" value="Winged helix-like DNA-binding domain superfamily/Winged helix DNA-binding domain"/>
    <property type="match status" value="1"/>
</dbReference>
<protein>
    <submittedName>
        <fullName evidence="3">DNA-binding transcriptional regulator, MarR family</fullName>
    </submittedName>
</protein>
<dbReference type="PRINTS" id="PR00598">
    <property type="entry name" value="HTHMARR"/>
</dbReference>
<dbReference type="InterPro" id="IPR000835">
    <property type="entry name" value="HTH_MarR-typ"/>
</dbReference>
<dbReference type="GO" id="GO:0003677">
    <property type="term" value="F:DNA binding"/>
    <property type="evidence" value="ECO:0007669"/>
    <property type="project" value="UniProtKB-KW"/>
</dbReference>
<dbReference type="SMART" id="SM00347">
    <property type="entry name" value="HTH_MARR"/>
    <property type="match status" value="1"/>
</dbReference>